<comment type="caution">
    <text evidence="4">The sequence shown here is derived from an EMBL/GenBank/DDBJ whole genome shotgun (WGS) entry which is preliminary data.</text>
</comment>
<organism evidence="4 5">
    <name type="scientific">Neisseria lisongii</name>
    <dbReference type="NCBI Taxonomy" id="2912188"/>
    <lineage>
        <taxon>Bacteria</taxon>
        <taxon>Pseudomonadati</taxon>
        <taxon>Pseudomonadota</taxon>
        <taxon>Betaproteobacteria</taxon>
        <taxon>Neisseriales</taxon>
        <taxon>Neisseriaceae</taxon>
        <taxon>Neisseria</taxon>
    </lineage>
</organism>
<dbReference type="RefSeq" id="WP_237093143.1">
    <property type="nucleotide sequence ID" value="NZ_JAKKDL010000012.1"/>
</dbReference>
<evidence type="ECO:0000259" key="3">
    <source>
        <dbReference type="Pfam" id="PF13518"/>
    </source>
</evidence>
<gene>
    <name evidence="4" type="ORF">L4H06_08490</name>
</gene>
<evidence type="ECO:0000256" key="2">
    <source>
        <dbReference type="SAM" id="MobiDB-lite"/>
    </source>
</evidence>
<evidence type="ECO:0000313" key="5">
    <source>
        <dbReference type="Proteomes" id="UP001201397"/>
    </source>
</evidence>
<dbReference type="SUPFAM" id="SSF48295">
    <property type="entry name" value="TrpR-like"/>
    <property type="match status" value="1"/>
</dbReference>
<feature type="domain" description="Insertion element IS150 protein InsJ-like helix-turn-helix" evidence="3">
    <location>
        <begin position="8"/>
        <end position="52"/>
    </location>
</feature>
<dbReference type="PANTHER" id="PTHR33795">
    <property type="entry name" value="INSERTION ELEMENT IS150 PROTEIN INSJ"/>
    <property type="match status" value="1"/>
</dbReference>
<evidence type="ECO:0000256" key="1">
    <source>
        <dbReference type="ARBA" id="ARBA00038232"/>
    </source>
</evidence>
<dbReference type="InterPro" id="IPR055247">
    <property type="entry name" value="InsJ-like_HTH"/>
</dbReference>
<name>A0AAW5AL64_9NEIS</name>
<dbReference type="Proteomes" id="UP001201397">
    <property type="component" value="Unassembled WGS sequence"/>
</dbReference>
<proteinExistence type="inferred from homology"/>
<sequence length="175" mass="20266">MTKYNQTFKQQVVEFYFTHDENLSQTLHHFGLPSMTVRRWIAQFLHSGNSGLAVLHAKRTYSPEFKQQVIQAVCKGEWTTEDATLHFGLSSSSLISRWLQAFEQSGISGLQPKPKGRPPMSPKRPKYAKMPPPPKTEEDRLRLRILELEAEVAYLKKLDELIRAEEAERQQSFKH</sequence>
<accession>A0AAW5AL64</accession>
<dbReference type="GO" id="GO:0043565">
    <property type="term" value="F:sequence-specific DNA binding"/>
    <property type="evidence" value="ECO:0007669"/>
    <property type="project" value="InterPro"/>
</dbReference>
<comment type="similarity">
    <text evidence="1">Belongs to the IS150/IS1296 orfA family.</text>
</comment>
<reference evidence="4" key="1">
    <citation type="submission" date="2022-01" db="EMBL/GenBank/DDBJ databases">
        <title>Neisseria sp. ZJ104.</title>
        <authorList>
            <person name="Yang C."/>
        </authorList>
    </citation>
    <scope>NUCLEOTIDE SEQUENCE</scope>
    <source>
        <strain evidence="4">ZJ104</strain>
    </source>
</reference>
<dbReference type="AlphaFoldDB" id="A0AAW5AL64"/>
<dbReference type="Pfam" id="PF13518">
    <property type="entry name" value="HTH_28"/>
    <property type="match status" value="2"/>
</dbReference>
<dbReference type="InterPro" id="IPR036388">
    <property type="entry name" value="WH-like_DNA-bd_sf"/>
</dbReference>
<feature type="domain" description="Insertion element IS150 protein InsJ-like helix-turn-helix" evidence="3">
    <location>
        <begin position="65"/>
        <end position="118"/>
    </location>
</feature>
<dbReference type="InterPro" id="IPR009057">
    <property type="entry name" value="Homeodomain-like_sf"/>
</dbReference>
<dbReference type="SUPFAM" id="SSF46689">
    <property type="entry name" value="Homeodomain-like"/>
    <property type="match status" value="1"/>
</dbReference>
<dbReference type="InterPro" id="IPR052057">
    <property type="entry name" value="IS150/IS1296_orfA-like"/>
</dbReference>
<evidence type="ECO:0000313" key="4">
    <source>
        <dbReference type="EMBL" id="MCF7530261.1"/>
    </source>
</evidence>
<dbReference type="EMBL" id="JAKKDL010000012">
    <property type="protein sequence ID" value="MCF7530261.1"/>
    <property type="molecule type" value="Genomic_DNA"/>
</dbReference>
<dbReference type="Gene3D" id="1.10.10.10">
    <property type="entry name" value="Winged helix-like DNA-binding domain superfamily/Winged helix DNA-binding domain"/>
    <property type="match status" value="2"/>
</dbReference>
<dbReference type="PANTHER" id="PTHR33795:SF1">
    <property type="entry name" value="INSERTION ELEMENT IS150 PROTEIN INSJ"/>
    <property type="match status" value="1"/>
</dbReference>
<protein>
    <submittedName>
        <fullName evidence="4">Transposase</fullName>
    </submittedName>
</protein>
<feature type="region of interest" description="Disordered" evidence="2">
    <location>
        <begin position="107"/>
        <end position="138"/>
    </location>
</feature>
<dbReference type="InterPro" id="IPR010921">
    <property type="entry name" value="Trp_repressor/repl_initiator"/>
</dbReference>